<evidence type="ECO:0000256" key="6">
    <source>
        <dbReference type="ARBA" id="ARBA00022660"/>
    </source>
</evidence>
<feature type="transmembrane region" description="Helical" evidence="16">
    <location>
        <begin position="83"/>
        <end position="107"/>
    </location>
</feature>
<dbReference type="EC" id="7.1.1.2" evidence="3"/>
<feature type="transmembrane region" description="Helical" evidence="16">
    <location>
        <begin position="140"/>
        <end position="162"/>
    </location>
</feature>
<proteinExistence type="inferred from homology"/>
<evidence type="ECO:0000256" key="14">
    <source>
        <dbReference type="ARBA" id="ARBA00031019"/>
    </source>
</evidence>
<dbReference type="InterPro" id="IPR050269">
    <property type="entry name" value="ComplexI_Subunit6"/>
</dbReference>
<gene>
    <name evidence="17" type="primary">ND6</name>
</gene>
<keyword evidence="5" id="KW-0813">Transport</keyword>
<keyword evidence="6" id="KW-0679">Respiratory chain</keyword>
<dbReference type="PANTHER" id="PTHR11435">
    <property type="entry name" value="NADH UBIQUINONE OXIDOREDUCTASE SUBUNIT ND6"/>
    <property type="match status" value="1"/>
</dbReference>
<evidence type="ECO:0000256" key="10">
    <source>
        <dbReference type="ARBA" id="ARBA00022989"/>
    </source>
</evidence>
<sequence length="173" mass="20360">MKMIIMLSSIILSSLFLVMKHPLSMGFLLFLQTIMTCLMNGLIINSYWFSYILFITFIGGMLVLFIYIATIASNEKFKFSNKLFFTTSMMLMIMILMSTLIDFQILFNYTFNETMNYNSNMMLMANKNIFSIMKMFNYPYMYMSILMIIYLLITMISVVKITNIKEGPLRMKN</sequence>
<evidence type="ECO:0000256" key="15">
    <source>
        <dbReference type="ARBA" id="ARBA00049551"/>
    </source>
</evidence>
<evidence type="ECO:0000256" key="1">
    <source>
        <dbReference type="ARBA" id="ARBA00004225"/>
    </source>
</evidence>
<evidence type="ECO:0000256" key="2">
    <source>
        <dbReference type="ARBA" id="ARBA00005698"/>
    </source>
</evidence>
<dbReference type="GO" id="GO:0008137">
    <property type="term" value="F:NADH dehydrogenase (ubiquinone) activity"/>
    <property type="evidence" value="ECO:0007669"/>
    <property type="project" value="UniProtKB-EC"/>
</dbReference>
<keyword evidence="11" id="KW-0520">NAD</keyword>
<evidence type="ECO:0000256" key="7">
    <source>
        <dbReference type="ARBA" id="ARBA00022692"/>
    </source>
</evidence>
<organism evidence="17">
    <name type="scientific">Aphrophora maritima</name>
    <dbReference type="NCBI Taxonomy" id="868254"/>
    <lineage>
        <taxon>Eukaryota</taxon>
        <taxon>Metazoa</taxon>
        <taxon>Ecdysozoa</taxon>
        <taxon>Arthropoda</taxon>
        <taxon>Hexapoda</taxon>
        <taxon>Insecta</taxon>
        <taxon>Pterygota</taxon>
        <taxon>Neoptera</taxon>
        <taxon>Paraneoptera</taxon>
        <taxon>Hemiptera</taxon>
        <taxon>Auchenorrhyncha</taxon>
        <taxon>Cercopoidea</taxon>
        <taxon>Aphrophoridae</taxon>
        <taxon>Aphrophora</taxon>
    </lineage>
</organism>
<comment type="similarity">
    <text evidence="2">Belongs to the complex I subunit 6 family.</text>
</comment>
<dbReference type="EMBL" id="KY752060">
    <property type="protein sequence ID" value="AWH61901.1"/>
    <property type="molecule type" value="Genomic_DNA"/>
</dbReference>
<reference evidence="17" key="1">
    <citation type="submission" date="2017-03" db="EMBL/GenBank/DDBJ databases">
        <authorList>
            <person name="Afonso C.L."/>
            <person name="Miller P.J."/>
            <person name="Scott M.A."/>
            <person name="Spackman E."/>
            <person name="Goraichik I."/>
            <person name="Dimitrov K.M."/>
            <person name="Suarez D.L."/>
            <person name="Swayne D.E."/>
        </authorList>
    </citation>
    <scope>NUCLEOTIDE SEQUENCE</scope>
</reference>
<comment type="catalytic activity">
    <reaction evidence="15">
        <text>a ubiquinone + NADH + 5 H(+)(in) = a ubiquinol + NAD(+) + 4 H(+)(out)</text>
        <dbReference type="Rhea" id="RHEA:29091"/>
        <dbReference type="Rhea" id="RHEA-COMP:9565"/>
        <dbReference type="Rhea" id="RHEA-COMP:9566"/>
        <dbReference type="ChEBI" id="CHEBI:15378"/>
        <dbReference type="ChEBI" id="CHEBI:16389"/>
        <dbReference type="ChEBI" id="CHEBI:17976"/>
        <dbReference type="ChEBI" id="CHEBI:57540"/>
        <dbReference type="ChEBI" id="CHEBI:57945"/>
        <dbReference type="EC" id="7.1.1.2"/>
    </reaction>
</comment>
<comment type="subcellular location">
    <subcellularLocation>
        <location evidence="1">Mitochondrion membrane</location>
        <topology evidence="1">Multi-pass membrane protein</topology>
    </subcellularLocation>
</comment>
<evidence type="ECO:0000256" key="11">
    <source>
        <dbReference type="ARBA" id="ARBA00023027"/>
    </source>
</evidence>
<dbReference type="AlphaFoldDB" id="A0A343X9N6"/>
<keyword evidence="9" id="KW-0249">Electron transport</keyword>
<keyword evidence="7 16" id="KW-0812">Transmembrane</keyword>
<feature type="transmembrane region" description="Helical" evidence="16">
    <location>
        <begin position="50"/>
        <end position="71"/>
    </location>
</feature>
<keyword evidence="8" id="KW-1278">Translocase</keyword>
<protein>
    <recommendedName>
        <fullName evidence="4">NADH-ubiquinone oxidoreductase chain 6</fullName>
        <ecNumber evidence="3">7.1.1.2</ecNumber>
    </recommendedName>
    <alternativeName>
        <fullName evidence="14">NADH dehydrogenase subunit 6</fullName>
    </alternativeName>
</protein>
<evidence type="ECO:0000256" key="16">
    <source>
        <dbReference type="SAM" id="Phobius"/>
    </source>
</evidence>
<geneLocation type="mitochondrion" evidence="17"/>
<evidence type="ECO:0000256" key="9">
    <source>
        <dbReference type="ARBA" id="ARBA00022982"/>
    </source>
</evidence>
<keyword evidence="13 16" id="KW-0472">Membrane</keyword>
<evidence type="ECO:0000256" key="12">
    <source>
        <dbReference type="ARBA" id="ARBA00023128"/>
    </source>
</evidence>
<dbReference type="PANTHER" id="PTHR11435:SF1">
    <property type="entry name" value="NADH-UBIQUINONE OXIDOREDUCTASE CHAIN 6"/>
    <property type="match status" value="1"/>
</dbReference>
<dbReference type="GO" id="GO:0031966">
    <property type="term" value="C:mitochondrial membrane"/>
    <property type="evidence" value="ECO:0007669"/>
    <property type="project" value="UniProtKB-SubCell"/>
</dbReference>
<name>A0A343X9N6_9HEMI</name>
<evidence type="ECO:0000256" key="5">
    <source>
        <dbReference type="ARBA" id="ARBA00022448"/>
    </source>
</evidence>
<evidence type="ECO:0000256" key="3">
    <source>
        <dbReference type="ARBA" id="ARBA00012944"/>
    </source>
</evidence>
<keyword evidence="10 16" id="KW-1133">Transmembrane helix</keyword>
<evidence type="ECO:0000256" key="13">
    <source>
        <dbReference type="ARBA" id="ARBA00023136"/>
    </source>
</evidence>
<accession>A0A343X9N6</accession>
<keyword evidence="12 17" id="KW-0496">Mitochondrion</keyword>
<evidence type="ECO:0000313" key="17">
    <source>
        <dbReference type="EMBL" id="AWH61901.1"/>
    </source>
</evidence>
<evidence type="ECO:0000256" key="8">
    <source>
        <dbReference type="ARBA" id="ARBA00022967"/>
    </source>
</evidence>
<evidence type="ECO:0000256" key="4">
    <source>
        <dbReference type="ARBA" id="ARBA00021095"/>
    </source>
</evidence>